<name>A0A317C346_9GAMM</name>
<dbReference type="HAMAP" id="MF_02081">
    <property type="entry name" value="MrdA_transpept"/>
    <property type="match status" value="1"/>
</dbReference>
<dbReference type="GO" id="GO:0009252">
    <property type="term" value="P:peptidoglycan biosynthetic process"/>
    <property type="evidence" value="ECO:0007669"/>
    <property type="project" value="UniProtKB-UniRule"/>
</dbReference>
<dbReference type="InterPro" id="IPR017790">
    <property type="entry name" value="Penicillin-binding_protein_2"/>
</dbReference>
<dbReference type="PANTHER" id="PTHR30627:SF2">
    <property type="entry name" value="PEPTIDOGLYCAN D,D-TRANSPEPTIDASE MRDA"/>
    <property type="match status" value="1"/>
</dbReference>
<keyword evidence="4 14" id="KW-0997">Cell inner membrane</keyword>
<gene>
    <name evidence="14 18" type="primary">mrdA</name>
    <name evidence="18" type="ORF">DKW60_18330</name>
</gene>
<accession>A0A317C346</accession>
<feature type="domain" description="Penicillin-binding protein dimerisation" evidence="17">
    <location>
        <begin position="64"/>
        <end position="234"/>
    </location>
</feature>
<dbReference type="InterPro" id="IPR005311">
    <property type="entry name" value="PBP_dimer"/>
</dbReference>
<comment type="pathway">
    <text evidence="14">Cell wall biogenesis; peptidoglycan biosynthesis.</text>
</comment>
<dbReference type="GO" id="GO:0008360">
    <property type="term" value="P:regulation of cell shape"/>
    <property type="evidence" value="ECO:0007669"/>
    <property type="project" value="UniProtKB-KW"/>
</dbReference>
<evidence type="ECO:0000256" key="9">
    <source>
        <dbReference type="ARBA" id="ARBA00022960"/>
    </source>
</evidence>
<dbReference type="PANTHER" id="PTHR30627">
    <property type="entry name" value="PEPTIDOGLYCAN D,D-TRANSPEPTIDASE"/>
    <property type="match status" value="1"/>
</dbReference>
<dbReference type="Gene3D" id="3.30.1390.30">
    <property type="entry name" value="Penicillin-binding protein 2a, domain 3"/>
    <property type="match status" value="1"/>
</dbReference>
<keyword evidence="7 14" id="KW-0812">Transmembrane</keyword>
<evidence type="ECO:0000256" key="2">
    <source>
        <dbReference type="ARBA" id="ARBA00004236"/>
    </source>
</evidence>
<dbReference type="FunFam" id="3.40.710.10:FF:000024">
    <property type="entry name" value="Penicillin-binding protein 2"/>
    <property type="match status" value="1"/>
</dbReference>
<protein>
    <recommendedName>
        <fullName evidence="14">Peptidoglycan D,D-transpeptidase MrdA</fullName>
        <ecNumber evidence="14">3.4.16.4</ecNumber>
    </recommendedName>
    <alternativeName>
        <fullName evidence="14">Penicillin-binding protein 2</fullName>
        <shortName evidence="14">PBP-2</shortName>
    </alternativeName>
</protein>
<evidence type="ECO:0000256" key="14">
    <source>
        <dbReference type="HAMAP-Rule" id="MF_02081"/>
    </source>
</evidence>
<keyword evidence="8 14" id="KW-0378">Hydrolase</keyword>
<feature type="domain" description="Penicillin-binding protein transpeptidase" evidence="16">
    <location>
        <begin position="267"/>
        <end position="606"/>
    </location>
</feature>
<dbReference type="Gene3D" id="3.90.1310.10">
    <property type="entry name" value="Penicillin-binding protein 2a (Domain 2)"/>
    <property type="match status" value="1"/>
</dbReference>
<dbReference type="SUPFAM" id="SSF56601">
    <property type="entry name" value="beta-lactamase/transpeptidase-like"/>
    <property type="match status" value="1"/>
</dbReference>
<evidence type="ECO:0000256" key="7">
    <source>
        <dbReference type="ARBA" id="ARBA00022692"/>
    </source>
</evidence>
<keyword evidence="3 14" id="KW-1003">Cell membrane</keyword>
<evidence type="ECO:0000256" key="12">
    <source>
        <dbReference type="ARBA" id="ARBA00023136"/>
    </source>
</evidence>
<evidence type="ECO:0000259" key="17">
    <source>
        <dbReference type="Pfam" id="PF03717"/>
    </source>
</evidence>
<sequence>MSEKKILKDEKQEHLLFRSRAIVAALVVALLLSVIGVRLFYLQITNHEHLTELSQENYQKRIPTPPVRGQIYDRNGIVLADNKIEYVLEVTRDKAKNMDEDIATLQEMISITPKDINKFKQQLRLNSRFQPVILRSALTEEEIAIFSVNRFRFPGFAVNIRTERVYPFGSVASHVIGYVGRIDTRDLERLGKNEYKGSTHVGKTGIERFYESRLHGKAGFKKVEMDAHSEPQRTLAEESPISGEDLFLSIDLELQTKAENLLQGQRGAIVAMDPRNGEVLAMVSVPMFDSNLFVNGISYKNYNALRDNPDRPLFNRALQGAYPPGSTIKPAAALVGLNEDVVTQKRSVFGRGFFQIPGTKHRYRCWKKTGHGHISLNRAIYQSCDVYFYDLAYRMGVEKYSKAMNQFGFGSKTGIDLPHERSGLMPTPAWKERRHKTSWYPGDTVNIGIGQGYWTASPLQLAHSTAIIAMRGKRMMPHVLKAIRISRNLPEKEVNPQPLPSVIADKAHWDAVIQGMVNTVHGPMGTARRSGEGAKYRFAGKTGTAQVFGIAQNKTYNASKLAKRLHDHSLFVAFAPLENPTIAISVIVENGGGGSAVAAPLARKLLDAYLLPKEEPIEANKEDDTDEKKVGQKPNKKNNNA</sequence>
<feature type="transmembrane region" description="Helical" evidence="14">
    <location>
        <begin position="21"/>
        <end position="41"/>
    </location>
</feature>
<comment type="similarity">
    <text evidence="14">Belongs to the transpeptidase family. MrdA subfamily.</text>
</comment>
<feature type="region of interest" description="Disordered" evidence="15">
    <location>
        <begin position="616"/>
        <end position="641"/>
    </location>
</feature>
<evidence type="ECO:0000256" key="3">
    <source>
        <dbReference type="ARBA" id="ARBA00022475"/>
    </source>
</evidence>
<evidence type="ECO:0000313" key="19">
    <source>
        <dbReference type="Proteomes" id="UP000245539"/>
    </source>
</evidence>
<dbReference type="SUPFAM" id="SSF56519">
    <property type="entry name" value="Penicillin binding protein dimerisation domain"/>
    <property type="match status" value="1"/>
</dbReference>
<dbReference type="NCBIfam" id="TIGR03423">
    <property type="entry name" value="pbp2_mrdA"/>
    <property type="match status" value="1"/>
</dbReference>
<comment type="function">
    <text evidence="14">Catalyzes cross-linking of the peptidoglycan cell wall.</text>
</comment>
<evidence type="ECO:0000259" key="16">
    <source>
        <dbReference type="Pfam" id="PF00905"/>
    </source>
</evidence>
<dbReference type="GO" id="GO:0008658">
    <property type="term" value="F:penicillin binding"/>
    <property type="evidence" value="ECO:0007669"/>
    <property type="project" value="UniProtKB-UniRule"/>
</dbReference>
<evidence type="ECO:0000256" key="15">
    <source>
        <dbReference type="SAM" id="MobiDB-lite"/>
    </source>
</evidence>
<evidence type="ECO:0000256" key="10">
    <source>
        <dbReference type="ARBA" id="ARBA00022984"/>
    </source>
</evidence>
<dbReference type="EC" id="3.4.16.4" evidence="14"/>
<keyword evidence="5 14" id="KW-0121">Carboxypeptidase</keyword>
<keyword evidence="10 14" id="KW-0573">Peptidoglycan synthesis</keyword>
<dbReference type="GO" id="GO:0006508">
    <property type="term" value="P:proteolysis"/>
    <property type="evidence" value="ECO:0007669"/>
    <property type="project" value="UniProtKB-KW"/>
</dbReference>
<dbReference type="EMBL" id="QGKM01000069">
    <property type="protein sequence ID" value="PWQ93044.1"/>
    <property type="molecule type" value="Genomic_DNA"/>
</dbReference>
<proteinExistence type="inferred from homology"/>
<dbReference type="InterPro" id="IPR050515">
    <property type="entry name" value="Beta-lactam/transpept"/>
</dbReference>
<reference evidence="18 19" key="1">
    <citation type="submission" date="2018-05" db="EMBL/GenBank/DDBJ databases">
        <title>Leucothrix arctica sp. nov., isolated from Arctic seawater.</title>
        <authorList>
            <person name="Choi A."/>
            <person name="Baek K."/>
        </authorList>
    </citation>
    <scope>NUCLEOTIDE SEQUENCE [LARGE SCALE GENOMIC DNA]</scope>
    <source>
        <strain evidence="18 19">JCM 18388</strain>
    </source>
</reference>
<keyword evidence="13 14" id="KW-0961">Cell wall biogenesis/degradation</keyword>
<keyword evidence="12 14" id="KW-0472">Membrane</keyword>
<organism evidence="18 19">
    <name type="scientific">Leucothrix pacifica</name>
    <dbReference type="NCBI Taxonomy" id="1247513"/>
    <lineage>
        <taxon>Bacteria</taxon>
        <taxon>Pseudomonadati</taxon>
        <taxon>Pseudomonadota</taxon>
        <taxon>Gammaproteobacteria</taxon>
        <taxon>Thiotrichales</taxon>
        <taxon>Thiotrichaceae</taxon>
        <taxon>Leucothrix</taxon>
    </lineage>
</organism>
<dbReference type="UniPathway" id="UPA00219"/>
<dbReference type="Pfam" id="PF00905">
    <property type="entry name" value="Transpeptidase"/>
    <property type="match status" value="1"/>
</dbReference>
<dbReference type="Gene3D" id="3.40.710.10">
    <property type="entry name" value="DD-peptidase/beta-lactamase superfamily"/>
    <property type="match status" value="1"/>
</dbReference>
<evidence type="ECO:0000256" key="5">
    <source>
        <dbReference type="ARBA" id="ARBA00022645"/>
    </source>
</evidence>
<evidence type="ECO:0000256" key="4">
    <source>
        <dbReference type="ARBA" id="ARBA00022519"/>
    </source>
</evidence>
<keyword evidence="19" id="KW-1185">Reference proteome</keyword>
<keyword evidence="6 14" id="KW-0645">Protease</keyword>
<evidence type="ECO:0000256" key="6">
    <source>
        <dbReference type="ARBA" id="ARBA00022670"/>
    </source>
</evidence>
<comment type="catalytic activity">
    <reaction evidence="14">
        <text>Preferential cleavage: (Ac)2-L-Lys-D-Ala-|-D-Ala. Also transpeptidation of peptidyl-alanyl moieties that are N-acyl substituents of D-alanine.</text>
        <dbReference type="EC" id="3.4.16.4"/>
    </reaction>
</comment>
<dbReference type="Pfam" id="PF03717">
    <property type="entry name" value="PBP_dimer"/>
    <property type="match status" value="1"/>
</dbReference>
<evidence type="ECO:0000313" key="18">
    <source>
        <dbReference type="EMBL" id="PWQ93044.1"/>
    </source>
</evidence>
<dbReference type="OrthoDB" id="9766847at2"/>
<feature type="compositionally biased region" description="Basic and acidic residues" evidence="15">
    <location>
        <begin position="616"/>
        <end position="630"/>
    </location>
</feature>
<evidence type="ECO:0000256" key="11">
    <source>
        <dbReference type="ARBA" id="ARBA00022989"/>
    </source>
</evidence>
<dbReference type="GO" id="GO:0071972">
    <property type="term" value="F:peptidoglycan L,D-transpeptidase activity"/>
    <property type="evidence" value="ECO:0007669"/>
    <property type="project" value="TreeGrafter"/>
</dbReference>
<dbReference type="GO" id="GO:0009002">
    <property type="term" value="F:serine-type D-Ala-D-Ala carboxypeptidase activity"/>
    <property type="evidence" value="ECO:0007669"/>
    <property type="project" value="UniProtKB-UniRule"/>
</dbReference>
<dbReference type="InterPro" id="IPR012338">
    <property type="entry name" value="Beta-lactam/transpept-like"/>
</dbReference>
<comment type="subcellular location">
    <subcellularLocation>
        <location evidence="14">Cell inner membrane</location>
        <topology evidence="14">Single-pass membrane protein</topology>
    </subcellularLocation>
    <subcellularLocation>
        <location evidence="2">Cell membrane</location>
    </subcellularLocation>
    <subcellularLocation>
        <location evidence="1">Membrane</location>
        <topology evidence="1">Single-pass membrane protein</topology>
    </subcellularLocation>
</comment>
<evidence type="ECO:0000256" key="1">
    <source>
        <dbReference type="ARBA" id="ARBA00004167"/>
    </source>
</evidence>
<evidence type="ECO:0000256" key="13">
    <source>
        <dbReference type="ARBA" id="ARBA00023316"/>
    </source>
</evidence>
<dbReference type="InterPro" id="IPR036138">
    <property type="entry name" value="PBP_dimer_sf"/>
</dbReference>
<keyword evidence="11 14" id="KW-1133">Transmembrane helix</keyword>
<dbReference type="AlphaFoldDB" id="A0A317C346"/>
<dbReference type="Proteomes" id="UP000245539">
    <property type="component" value="Unassembled WGS sequence"/>
</dbReference>
<dbReference type="GO" id="GO:0005886">
    <property type="term" value="C:plasma membrane"/>
    <property type="evidence" value="ECO:0007669"/>
    <property type="project" value="UniProtKB-SubCell"/>
</dbReference>
<evidence type="ECO:0000256" key="8">
    <source>
        <dbReference type="ARBA" id="ARBA00022801"/>
    </source>
</evidence>
<dbReference type="InterPro" id="IPR001460">
    <property type="entry name" value="PCN-bd_Tpept"/>
</dbReference>
<comment type="caution">
    <text evidence="18">The sequence shown here is derived from an EMBL/GenBank/DDBJ whole genome shotgun (WGS) entry which is preliminary data.</text>
</comment>
<keyword evidence="9 14" id="KW-0133">Cell shape</keyword>
<comment type="caution">
    <text evidence="14">Lacks conserved residue(s) required for the propagation of feature annotation.</text>
</comment>
<feature type="active site" description="Acyl-ester intermediate" evidence="14">
    <location>
        <position position="326"/>
    </location>
</feature>
<dbReference type="GO" id="GO:0071555">
    <property type="term" value="P:cell wall organization"/>
    <property type="evidence" value="ECO:0007669"/>
    <property type="project" value="UniProtKB-KW"/>
</dbReference>
<dbReference type="RefSeq" id="WP_109839116.1">
    <property type="nucleotide sequence ID" value="NZ_QGKM01000069.1"/>
</dbReference>